<dbReference type="PROSITE" id="PS00211">
    <property type="entry name" value="ABC_TRANSPORTER_1"/>
    <property type="match status" value="1"/>
</dbReference>
<dbReference type="GO" id="GO:0005524">
    <property type="term" value="F:ATP binding"/>
    <property type="evidence" value="ECO:0007669"/>
    <property type="project" value="UniProtKB-KW"/>
</dbReference>
<dbReference type="PATRIC" id="fig|1122219.3.peg.2467"/>
<evidence type="ECO:0000256" key="6">
    <source>
        <dbReference type="ARBA" id="ARBA00022840"/>
    </source>
</evidence>
<evidence type="ECO:0000256" key="8">
    <source>
        <dbReference type="ARBA" id="ARBA00023065"/>
    </source>
</evidence>
<dbReference type="InterPro" id="IPR027417">
    <property type="entry name" value="P-loop_NTPase"/>
</dbReference>
<dbReference type="InterPro" id="IPR003593">
    <property type="entry name" value="AAA+_ATPase"/>
</dbReference>
<reference evidence="11 12" key="1">
    <citation type="submission" date="2015-06" db="EMBL/GenBank/DDBJ databases">
        <title>Draft genome sequence of beer spoilage bacterium Megasphaera cerevisiae type strain 20462.</title>
        <authorList>
            <person name="Kutumbaka K."/>
            <person name="Pasmowitz J."/>
            <person name="Mategko J."/>
            <person name="Reyes D."/>
            <person name="Friedrich A."/>
            <person name="Han S."/>
            <person name="Martens-Habbena W."/>
            <person name="Neal-McKinney J."/>
            <person name="Janagama H.K."/>
            <person name="Nadala C."/>
            <person name="Samadpour M."/>
        </authorList>
    </citation>
    <scope>NUCLEOTIDE SEQUENCE [LARGE SCALE GENOMIC DNA]</scope>
    <source>
        <strain evidence="11 12">DSM 20462</strain>
    </source>
</reference>
<dbReference type="SMART" id="SM00382">
    <property type="entry name" value="AAA"/>
    <property type="match status" value="1"/>
</dbReference>
<comment type="caution">
    <text evidence="11">The sequence shown here is derived from an EMBL/GenBank/DDBJ whole genome shotgun (WGS) entry which is preliminary data.</text>
</comment>
<keyword evidence="5" id="KW-0547">Nucleotide-binding</keyword>
<gene>
    <name evidence="11" type="ORF">AB840_02955</name>
</gene>
<dbReference type="Proteomes" id="UP000036503">
    <property type="component" value="Unassembled WGS sequence"/>
</dbReference>
<keyword evidence="12" id="KW-1185">Reference proteome</keyword>
<dbReference type="RefSeq" id="WP_048513345.1">
    <property type="nucleotide sequence ID" value="NZ_FUXD01000002.1"/>
</dbReference>
<keyword evidence="9" id="KW-0472">Membrane</keyword>
<dbReference type="PROSITE" id="PS50893">
    <property type="entry name" value="ABC_TRANSPORTER_2"/>
    <property type="match status" value="1"/>
</dbReference>
<evidence type="ECO:0000256" key="1">
    <source>
        <dbReference type="ARBA" id="ARBA00004202"/>
    </source>
</evidence>
<dbReference type="PANTHER" id="PTHR42771:SF2">
    <property type="entry name" value="IRON(3+)-HYDROXAMATE IMPORT ATP-BINDING PROTEIN FHUC"/>
    <property type="match status" value="1"/>
</dbReference>
<evidence type="ECO:0000256" key="4">
    <source>
        <dbReference type="ARBA" id="ARBA00022496"/>
    </source>
</evidence>
<dbReference type="PANTHER" id="PTHR42771">
    <property type="entry name" value="IRON(3+)-HYDROXAMATE IMPORT ATP-BINDING PROTEIN FHUC"/>
    <property type="match status" value="1"/>
</dbReference>
<dbReference type="GO" id="GO:0016887">
    <property type="term" value="F:ATP hydrolysis activity"/>
    <property type="evidence" value="ECO:0007669"/>
    <property type="project" value="InterPro"/>
</dbReference>
<keyword evidence="3" id="KW-1003">Cell membrane</keyword>
<protein>
    <submittedName>
        <fullName evidence="11">Iron ABC transporter ATP-binding protein</fullName>
    </submittedName>
</protein>
<dbReference type="InterPro" id="IPR017871">
    <property type="entry name" value="ABC_transporter-like_CS"/>
</dbReference>
<dbReference type="AlphaFoldDB" id="A0A0J6WXK8"/>
<organism evidence="11 12">
    <name type="scientific">Megasphaera cerevisiae DSM 20462</name>
    <dbReference type="NCBI Taxonomy" id="1122219"/>
    <lineage>
        <taxon>Bacteria</taxon>
        <taxon>Bacillati</taxon>
        <taxon>Bacillota</taxon>
        <taxon>Negativicutes</taxon>
        <taxon>Veillonellales</taxon>
        <taxon>Veillonellaceae</taxon>
        <taxon>Megasphaera</taxon>
    </lineage>
</organism>
<dbReference type="FunFam" id="3.40.50.300:FF:000134">
    <property type="entry name" value="Iron-enterobactin ABC transporter ATP-binding protein"/>
    <property type="match status" value="1"/>
</dbReference>
<evidence type="ECO:0000256" key="7">
    <source>
        <dbReference type="ARBA" id="ARBA00023004"/>
    </source>
</evidence>
<evidence type="ECO:0000256" key="9">
    <source>
        <dbReference type="ARBA" id="ARBA00023136"/>
    </source>
</evidence>
<evidence type="ECO:0000259" key="10">
    <source>
        <dbReference type="PROSITE" id="PS50893"/>
    </source>
</evidence>
<dbReference type="OrthoDB" id="9799337at2"/>
<dbReference type="GO" id="GO:0006826">
    <property type="term" value="P:iron ion transport"/>
    <property type="evidence" value="ECO:0007669"/>
    <property type="project" value="UniProtKB-KW"/>
</dbReference>
<keyword evidence="7" id="KW-0408">Iron</keyword>
<dbReference type="SUPFAM" id="SSF52540">
    <property type="entry name" value="P-loop containing nucleoside triphosphate hydrolases"/>
    <property type="match status" value="1"/>
</dbReference>
<evidence type="ECO:0000313" key="11">
    <source>
        <dbReference type="EMBL" id="KMO87364.1"/>
    </source>
</evidence>
<dbReference type="InterPro" id="IPR051535">
    <property type="entry name" value="Siderophore_ABC-ATPase"/>
</dbReference>
<keyword evidence="4" id="KW-0410">Iron transport</keyword>
<evidence type="ECO:0000313" key="12">
    <source>
        <dbReference type="Proteomes" id="UP000036503"/>
    </source>
</evidence>
<sequence length="262" mass="29205">MSSIATQNLRLQYGERIIAENLNLIFDKSEIVSIIGPNGSGKSTLLKSLAKLLVPTGGAVYLDGKDLQNISMDNVARIISVLPQSAQAPGDMTVRDLVTYGRMPYQKMFSKLNDEDIKAIDMALKSTDMVKLQNNRMGNLSGGERQRAWLSMALAKEPQILLLDEPTTYLDIHHQLDLMELVVHLYKTMHIIVIMVMHDLNHAARYSHRLVAVKNGTVVADGSVAEVFRQDVLEPLYEIRAVVTTVKEGNYEYLACFPYAAV</sequence>
<evidence type="ECO:0000256" key="5">
    <source>
        <dbReference type="ARBA" id="ARBA00022741"/>
    </source>
</evidence>
<dbReference type="GO" id="GO:0005886">
    <property type="term" value="C:plasma membrane"/>
    <property type="evidence" value="ECO:0007669"/>
    <property type="project" value="UniProtKB-SubCell"/>
</dbReference>
<keyword evidence="6 11" id="KW-0067">ATP-binding</keyword>
<dbReference type="STRING" id="39029.BSR42_00585"/>
<evidence type="ECO:0000256" key="3">
    <source>
        <dbReference type="ARBA" id="ARBA00022475"/>
    </source>
</evidence>
<name>A0A0J6WXK8_9FIRM</name>
<keyword evidence="2" id="KW-0813">Transport</keyword>
<dbReference type="FunCoup" id="A0A0J6WXK8">
    <property type="interactions" value="172"/>
</dbReference>
<proteinExistence type="predicted"/>
<accession>A0A0J6WXK8</accession>
<dbReference type="InParanoid" id="A0A0J6WXK8"/>
<dbReference type="Gene3D" id="3.40.50.300">
    <property type="entry name" value="P-loop containing nucleotide triphosphate hydrolases"/>
    <property type="match status" value="1"/>
</dbReference>
<evidence type="ECO:0000256" key="2">
    <source>
        <dbReference type="ARBA" id="ARBA00022448"/>
    </source>
</evidence>
<dbReference type="InterPro" id="IPR003439">
    <property type="entry name" value="ABC_transporter-like_ATP-bd"/>
</dbReference>
<feature type="domain" description="ABC transporter" evidence="10">
    <location>
        <begin position="4"/>
        <end position="240"/>
    </location>
</feature>
<dbReference type="EMBL" id="LEKT01000006">
    <property type="protein sequence ID" value="KMO87364.1"/>
    <property type="molecule type" value="Genomic_DNA"/>
</dbReference>
<comment type="subcellular location">
    <subcellularLocation>
        <location evidence="1">Cell membrane</location>
        <topology evidence="1">Peripheral membrane protein</topology>
    </subcellularLocation>
</comment>
<keyword evidence="8" id="KW-0406">Ion transport</keyword>
<dbReference type="CDD" id="cd03214">
    <property type="entry name" value="ABC_Iron-Siderophores_B12_Hemin"/>
    <property type="match status" value="1"/>
</dbReference>
<dbReference type="Pfam" id="PF00005">
    <property type="entry name" value="ABC_tran"/>
    <property type="match status" value="1"/>
</dbReference>